<reference evidence="1" key="1">
    <citation type="submission" date="2020-06" db="EMBL/GenBank/DDBJ databases">
        <authorList>
            <person name="Li T."/>
            <person name="Hu X."/>
            <person name="Zhang T."/>
            <person name="Song X."/>
            <person name="Zhang H."/>
            <person name="Dai N."/>
            <person name="Sheng W."/>
            <person name="Hou X."/>
            <person name="Wei L."/>
        </authorList>
    </citation>
    <scope>NUCLEOTIDE SEQUENCE</scope>
    <source>
        <strain evidence="1">G02</strain>
        <tissue evidence="1">Leaf</tissue>
    </source>
</reference>
<dbReference type="AlphaFoldDB" id="A0AAW2VVR3"/>
<dbReference type="EMBL" id="JACGWJ010000003">
    <property type="protein sequence ID" value="KAL0432047.1"/>
    <property type="molecule type" value="Genomic_DNA"/>
</dbReference>
<reference evidence="1" key="2">
    <citation type="journal article" date="2024" name="Plant">
        <title>Genomic evolution and insights into agronomic trait innovations of Sesamum species.</title>
        <authorList>
            <person name="Miao H."/>
            <person name="Wang L."/>
            <person name="Qu L."/>
            <person name="Liu H."/>
            <person name="Sun Y."/>
            <person name="Le M."/>
            <person name="Wang Q."/>
            <person name="Wei S."/>
            <person name="Zheng Y."/>
            <person name="Lin W."/>
            <person name="Duan Y."/>
            <person name="Cao H."/>
            <person name="Xiong S."/>
            <person name="Wang X."/>
            <person name="Wei L."/>
            <person name="Li C."/>
            <person name="Ma Q."/>
            <person name="Ju M."/>
            <person name="Zhao R."/>
            <person name="Li G."/>
            <person name="Mu C."/>
            <person name="Tian Q."/>
            <person name="Mei H."/>
            <person name="Zhang T."/>
            <person name="Gao T."/>
            <person name="Zhang H."/>
        </authorList>
    </citation>
    <scope>NUCLEOTIDE SEQUENCE</scope>
    <source>
        <strain evidence="1">G02</strain>
    </source>
</reference>
<organism evidence="1">
    <name type="scientific">Sesamum radiatum</name>
    <name type="common">Black benniseed</name>
    <dbReference type="NCBI Taxonomy" id="300843"/>
    <lineage>
        <taxon>Eukaryota</taxon>
        <taxon>Viridiplantae</taxon>
        <taxon>Streptophyta</taxon>
        <taxon>Embryophyta</taxon>
        <taxon>Tracheophyta</taxon>
        <taxon>Spermatophyta</taxon>
        <taxon>Magnoliopsida</taxon>
        <taxon>eudicotyledons</taxon>
        <taxon>Gunneridae</taxon>
        <taxon>Pentapetalae</taxon>
        <taxon>asterids</taxon>
        <taxon>lamiids</taxon>
        <taxon>Lamiales</taxon>
        <taxon>Pedaliaceae</taxon>
        <taxon>Sesamum</taxon>
    </lineage>
</organism>
<protein>
    <submittedName>
        <fullName evidence="1">Brassinosteroid LRR receptor kinase</fullName>
    </submittedName>
</protein>
<dbReference type="Gene3D" id="1.10.510.10">
    <property type="entry name" value="Transferase(Phosphotransferase) domain 1"/>
    <property type="match status" value="1"/>
</dbReference>
<keyword evidence="1" id="KW-0808">Transferase</keyword>
<keyword evidence="1" id="KW-0675">Receptor</keyword>
<accession>A0AAW2VVR3</accession>
<keyword evidence="1" id="KW-0418">Kinase</keyword>
<evidence type="ECO:0000313" key="1">
    <source>
        <dbReference type="EMBL" id="KAL0432047.1"/>
    </source>
</evidence>
<gene>
    <name evidence="1" type="ORF">Sradi_0830700</name>
</gene>
<proteinExistence type="predicted"/>
<comment type="caution">
    <text evidence="1">The sequence shown here is derived from an EMBL/GenBank/DDBJ whole genome shotgun (WGS) entry which is preliminary data.</text>
</comment>
<dbReference type="GO" id="GO:0016301">
    <property type="term" value="F:kinase activity"/>
    <property type="evidence" value="ECO:0007669"/>
    <property type="project" value="UniProtKB-KW"/>
</dbReference>
<sequence length="96" mass="10768">MHAKMRVSDVFDPELMKEDPSLEIELLQHLKVACACLDDRPWKRPKMIQVMAMFKEIQAGSGLDSTSSITIDGDCFTSVEGVEMSIKEGNELSKHL</sequence>
<name>A0AAW2VVR3_SESRA</name>